<evidence type="ECO:0000313" key="3">
    <source>
        <dbReference type="EMBL" id="SDN64425.1"/>
    </source>
</evidence>
<dbReference type="InterPro" id="IPR000868">
    <property type="entry name" value="Isochorismatase-like_dom"/>
</dbReference>
<keyword evidence="1" id="KW-0378">Hydrolase</keyword>
<keyword evidence="4" id="KW-1185">Reference proteome</keyword>
<dbReference type="AlphaFoldDB" id="A0A1H0D2T8"/>
<dbReference type="RefSeq" id="WP_084311915.1">
    <property type="nucleotide sequence ID" value="NZ_FNIJ01000004.1"/>
</dbReference>
<sequence>MNTDRAFLVIDMQQEDGFPLHALSQVVDNTAALLEAARNADIPVIYSRHLNAADGSDLPPGEPLDDSGRPLGYRAGTRQVEIIERLAPRPGDRVIDKPRYSAFHRTDLDRHLRELGARRLTVAGVLTDACVLATVLDAFALGYGVDLIADACTSTTEAAHNAALLIMANWVYAIELFSTGQYLRALGGMPYRSCRPTEPDQFAHRPEQFVATIAHLQASLGLPRRVQE</sequence>
<evidence type="ECO:0000259" key="2">
    <source>
        <dbReference type="Pfam" id="PF00857"/>
    </source>
</evidence>
<dbReference type="PANTHER" id="PTHR43540">
    <property type="entry name" value="PEROXYUREIDOACRYLATE/UREIDOACRYLATE AMIDOHYDROLASE-RELATED"/>
    <property type="match status" value="1"/>
</dbReference>
<accession>A0A1H0D2T8</accession>
<dbReference type="CDD" id="cd00431">
    <property type="entry name" value="cysteine_hydrolases"/>
    <property type="match status" value="1"/>
</dbReference>
<gene>
    <name evidence="3" type="ORF">SAMN05216193_104117</name>
</gene>
<dbReference type="OrthoDB" id="9807387at2"/>
<dbReference type="InterPro" id="IPR050272">
    <property type="entry name" value="Isochorismatase-like_hydrls"/>
</dbReference>
<feature type="domain" description="Isochorismatase-like" evidence="2">
    <location>
        <begin position="6"/>
        <end position="168"/>
    </location>
</feature>
<dbReference type="Gene3D" id="3.40.50.850">
    <property type="entry name" value="Isochorismatase-like"/>
    <property type="match status" value="1"/>
</dbReference>
<evidence type="ECO:0000313" key="4">
    <source>
        <dbReference type="Proteomes" id="UP000242957"/>
    </source>
</evidence>
<dbReference type="SUPFAM" id="SSF52499">
    <property type="entry name" value="Isochorismatase-like hydrolases"/>
    <property type="match status" value="1"/>
</dbReference>
<organism evidence="3 4">
    <name type="scientific">Pseudomonas jinjuensis</name>
    <dbReference type="NCBI Taxonomy" id="198616"/>
    <lineage>
        <taxon>Bacteria</taxon>
        <taxon>Pseudomonadati</taxon>
        <taxon>Pseudomonadota</taxon>
        <taxon>Gammaproteobacteria</taxon>
        <taxon>Pseudomonadales</taxon>
        <taxon>Pseudomonadaceae</taxon>
        <taxon>Pseudomonas</taxon>
    </lineage>
</organism>
<dbReference type="EMBL" id="FNIJ01000004">
    <property type="protein sequence ID" value="SDN64425.1"/>
    <property type="molecule type" value="Genomic_DNA"/>
</dbReference>
<reference evidence="4" key="1">
    <citation type="submission" date="2016-10" db="EMBL/GenBank/DDBJ databases">
        <authorList>
            <person name="Varghese N."/>
            <person name="Submissions S."/>
        </authorList>
    </citation>
    <scope>NUCLEOTIDE SEQUENCE [LARGE SCALE GENOMIC DNA]</scope>
    <source>
        <strain evidence="4">JCM 21621</strain>
    </source>
</reference>
<evidence type="ECO:0000256" key="1">
    <source>
        <dbReference type="ARBA" id="ARBA00022801"/>
    </source>
</evidence>
<dbReference type="PANTHER" id="PTHR43540:SF6">
    <property type="entry name" value="ISOCHORISMATASE-LIKE DOMAIN-CONTAINING PROTEIN"/>
    <property type="match status" value="1"/>
</dbReference>
<proteinExistence type="predicted"/>
<protein>
    <submittedName>
        <fullName evidence="3">Nicotinamidase-related amidase</fullName>
    </submittedName>
</protein>
<dbReference type="Pfam" id="PF00857">
    <property type="entry name" value="Isochorismatase"/>
    <property type="match status" value="1"/>
</dbReference>
<dbReference type="InterPro" id="IPR036380">
    <property type="entry name" value="Isochorismatase-like_sf"/>
</dbReference>
<name>A0A1H0D2T8_9PSED</name>
<dbReference type="Proteomes" id="UP000242957">
    <property type="component" value="Unassembled WGS sequence"/>
</dbReference>
<dbReference type="GO" id="GO:0016787">
    <property type="term" value="F:hydrolase activity"/>
    <property type="evidence" value="ECO:0007669"/>
    <property type="project" value="UniProtKB-KW"/>
</dbReference>
<dbReference type="STRING" id="198616.SAMN05216193_104117"/>